<dbReference type="Proteomes" id="UP001642540">
    <property type="component" value="Unassembled WGS sequence"/>
</dbReference>
<feature type="compositionally biased region" description="Basic and acidic residues" evidence="1">
    <location>
        <begin position="685"/>
        <end position="695"/>
    </location>
</feature>
<keyword evidence="2" id="KW-0472">Membrane</keyword>
<accession>A0ABP1R9X1</accession>
<feature type="transmembrane region" description="Helical" evidence="2">
    <location>
        <begin position="509"/>
        <end position="532"/>
    </location>
</feature>
<feature type="compositionally biased region" description="Low complexity" evidence="1">
    <location>
        <begin position="346"/>
        <end position="357"/>
    </location>
</feature>
<feature type="region of interest" description="Disordered" evidence="1">
    <location>
        <begin position="195"/>
        <end position="219"/>
    </location>
</feature>
<feature type="compositionally biased region" description="Basic residues" evidence="1">
    <location>
        <begin position="311"/>
        <end position="320"/>
    </location>
</feature>
<dbReference type="EMBL" id="CAXLJM020000068">
    <property type="protein sequence ID" value="CAL8123839.1"/>
    <property type="molecule type" value="Genomic_DNA"/>
</dbReference>
<evidence type="ECO:0000313" key="3">
    <source>
        <dbReference type="EMBL" id="CAL8123839.1"/>
    </source>
</evidence>
<evidence type="ECO:0000256" key="1">
    <source>
        <dbReference type="SAM" id="MobiDB-lite"/>
    </source>
</evidence>
<reference evidence="3 4" key="1">
    <citation type="submission" date="2024-08" db="EMBL/GenBank/DDBJ databases">
        <authorList>
            <person name="Cucini C."/>
            <person name="Frati F."/>
        </authorList>
    </citation>
    <scope>NUCLEOTIDE SEQUENCE [LARGE SCALE GENOMIC DNA]</scope>
</reference>
<protein>
    <submittedName>
        <fullName evidence="3">Uncharacterized protein</fullName>
    </submittedName>
</protein>
<keyword evidence="4" id="KW-1185">Reference proteome</keyword>
<feature type="region of interest" description="Disordered" evidence="1">
    <location>
        <begin position="668"/>
        <end position="695"/>
    </location>
</feature>
<evidence type="ECO:0000313" key="4">
    <source>
        <dbReference type="Proteomes" id="UP001642540"/>
    </source>
</evidence>
<keyword evidence="2" id="KW-0812">Transmembrane</keyword>
<feature type="region of interest" description="Disordered" evidence="1">
    <location>
        <begin position="56"/>
        <end position="86"/>
    </location>
</feature>
<organism evidence="3 4">
    <name type="scientific">Orchesella dallaii</name>
    <dbReference type="NCBI Taxonomy" id="48710"/>
    <lineage>
        <taxon>Eukaryota</taxon>
        <taxon>Metazoa</taxon>
        <taxon>Ecdysozoa</taxon>
        <taxon>Arthropoda</taxon>
        <taxon>Hexapoda</taxon>
        <taxon>Collembola</taxon>
        <taxon>Entomobryomorpha</taxon>
        <taxon>Entomobryoidea</taxon>
        <taxon>Orchesellidae</taxon>
        <taxon>Orchesellinae</taxon>
        <taxon>Orchesella</taxon>
    </lineage>
</organism>
<comment type="caution">
    <text evidence="3">The sequence shown here is derived from an EMBL/GenBank/DDBJ whole genome shotgun (WGS) entry which is preliminary data.</text>
</comment>
<feature type="region of interest" description="Disordered" evidence="1">
    <location>
        <begin position="122"/>
        <end position="180"/>
    </location>
</feature>
<feature type="compositionally biased region" description="Polar residues" evidence="1">
    <location>
        <begin position="140"/>
        <end position="160"/>
    </location>
</feature>
<sequence>MKMMPSKSHLQCNQRRLLFFDGSTSTTSRLIHYKFATSILLTLFVILLQSHNCNALPSSPSSSSVTEPSDTSFLPTGTLPPTTTTSIKTASGTVKCHCQTIPDSSSDKPPSNNGETIEIEIYNPEDQDDEDNGDTHQKQKPLTRNSFTLVDGSSTITSQQSEDKIGNSEDDDEPNSEDRAFSTEPTLFSFFSSLQRPAEQQSELLTPENGGNDDSAALSSDMHADNHRIEVQVTSPPSTSTSSSIAYKAFRSAELSDSSQEISSLGEQVYETHRPEDELWDLLTGNKMATGFKKKKDEFLYLGTIIDSFKGPRRRRRRSLRGSSRDPVVFVYPEGHNPNPNPSPQYPNVFSKGSVSKSDSKDEVQKQKQTNSVTLDKNTMKKRSDSFPVNVGNKEEIHRRMEEAMQQAWQEYGTKGVNAPPSLPPPVQYAAPYNNNPLYQFPPRPFLHIDRIFNPFQPMTSEWDKNVNVLPTPPPDRASLEPGLFSQLLARYMDFEINNPETADLMRKVIFGVIVGFFIVSWIALGWALGFFPFKKWLAYGSNAVTMRSDKGKDLARRDAALGQITDKILLALDADWLKRLEERVMGTDGVGIQGSNSEGVGGRKIQTQVFCCILPEEETQGMVECQVLKKGSTKSKTTAFKCLSDLIYNFQFGPKEDSVSEEQDNIVNFKSKANNSNEEEEVDSSGRNDTDTVS</sequence>
<feature type="compositionally biased region" description="Acidic residues" evidence="1">
    <location>
        <begin position="123"/>
        <end position="132"/>
    </location>
</feature>
<proteinExistence type="predicted"/>
<name>A0ABP1R9X1_9HEXA</name>
<gene>
    <name evidence="3" type="ORF">ODALV1_LOCUS20339</name>
</gene>
<feature type="compositionally biased region" description="Polar residues" evidence="1">
    <location>
        <begin position="195"/>
        <end position="204"/>
    </location>
</feature>
<keyword evidence="2" id="KW-1133">Transmembrane helix</keyword>
<feature type="compositionally biased region" description="Low complexity" evidence="1">
    <location>
        <begin position="57"/>
        <end position="86"/>
    </location>
</feature>
<evidence type="ECO:0000256" key="2">
    <source>
        <dbReference type="SAM" id="Phobius"/>
    </source>
</evidence>
<feature type="region of interest" description="Disordered" evidence="1">
    <location>
        <begin position="311"/>
        <end position="388"/>
    </location>
</feature>